<dbReference type="Proteomes" id="UP000186631">
    <property type="component" value="Unassembled WGS sequence"/>
</dbReference>
<evidence type="ECO:0000313" key="2">
    <source>
        <dbReference type="EMBL" id="OKZ53760.1"/>
    </source>
</evidence>
<proteinExistence type="predicted"/>
<gene>
    <name evidence="2" type="ORF">BHV80_03570</name>
</gene>
<organism evidence="2 3">
    <name type="scientific">Phocaeicola vulgatus</name>
    <name type="common">Bacteroides vulgatus</name>
    <dbReference type="NCBI Taxonomy" id="821"/>
    <lineage>
        <taxon>Bacteria</taxon>
        <taxon>Pseudomonadati</taxon>
        <taxon>Bacteroidota</taxon>
        <taxon>Bacteroidia</taxon>
        <taxon>Bacteroidales</taxon>
        <taxon>Bacteroidaceae</taxon>
        <taxon>Phocaeicola</taxon>
    </lineage>
</organism>
<sequence>MIKNKIINYTIFAFSFFIWSNLHILHQPDSGQNCIFRGTKSSKVEKKRIFAYICIQKSPID</sequence>
<name>A0A1Q6JKX1_PHOVU</name>
<accession>A0A1Q6JKX1</accession>
<comment type="caution">
    <text evidence="2">The sequence shown here is derived from an EMBL/GenBank/DDBJ whole genome shotgun (WGS) entry which is preliminary data.</text>
</comment>
<dbReference type="EMBL" id="MNQV01000081">
    <property type="protein sequence ID" value="OKZ53760.1"/>
    <property type="molecule type" value="Genomic_DNA"/>
</dbReference>
<keyword evidence="1" id="KW-1133">Transmembrane helix</keyword>
<reference evidence="2 3" key="1">
    <citation type="journal article" date="2016" name="Nat. Biotechnol.">
        <title>Measurement of bacterial replication rates in microbial communities.</title>
        <authorList>
            <person name="Brown C.T."/>
            <person name="Olm M.R."/>
            <person name="Thomas B.C."/>
            <person name="Banfield J.F."/>
        </authorList>
    </citation>
    <scope>NUCLEOTIDE SEQUENCE [LARGE SCALE GENOMIC DNA]</scope>
    <source>
        <strain evidence="2">42_262</strain>
    </source>
</reference>
<feature type="transmembrane region" description="Helical" evidence="1">
    <location>
        <begin position="6"/>
        <end position="25"/>
    </location>
</feature>
<protein>
    <submittedName>
        <fullName evidence="2">Uncharacterized protein</fullName>
    </submittedName>
</protein>
<keyword evidence="1" id="KW-0472">Membrane</keyword>
<keyword evidence="1" id="KW-0812">Transmembrane</keyword>
<dbReference type="AlphaFoldDB" id="A0A1Q6JKX1"/>
<evidence type="ECO:0000256" key="1">
    <source>
        <dbReference type="SAM" id="Phobius"/>
    </source>
</evidence>
<evidence type="ECO:0000313" key="3">
    <source>
        <dbReference type="Proteomes" id="UP000186631"/>
    </source>
</evidence>